<comment type="caution">
    <text evidence="5">The sequence shown here is derived from an EMBL/GenBank/DDBJ whole genome shotgun (WGS) entry which is preliminary data.</text>
</comment>
<dbReference type="PANTHER" id="PTHR46796">
    <property type="entry name" value="HTH-TYPE TRANSCRIPTIONAL ACTIVATOR RHAS-RELATED"/>
    <property type="match status" value="1"/>
</dbReference>
<dbReference type="InterPro" id="IPR035418">
    <property type="entry name" value="AraC-bd_2"/>
</dbReference>
<evidence type="ECO:0000256" key="3">
    <source>
        <dbReference type="ARBA" id="ARBA00023163"/>
    </source>
</evidence>
<sequence length="329" mass="36774">MDLSPLVKRCVFRSNARVDTHHQVAGEFSDHGLQWCRGNVDTALFKTTVRQLQVFMLQYGAEVEIRPRPFDDFLLVHLSLAGTADIDSDGRRVHLRPGAAAILAPRRNLHMRWQQGARQFILKVPRQLLAGAGPEAPLGPSVQQLTDMQGLQWQFLMQSLLHVTNLPSDNPAHGVWVDHLERNVALFLSSRPDAGPAPQDAVADTAVGSDLQRLDKLEAFMRSRLCAPIALEDLARAAGVSVRTLNMLCQRHHAQSPMLLLRNMRLDAAHTRLMAQPGASVTEIAFEYGFGHLGRFSQYYSQRFGELPRHTVQTHVLPETDKARRISAI</sequence>
<keyword evidence="2" id="KW-0238">DNA-binding</keyword>
<keyword evidence="1" id="KW-0805">Transcription regulation</keyword>
<dbReference type="Gene3D" id="1.10.10.60">
    <property type="entry name" value="Homeodomain-like"/>
    <property type="match status" value="1"/>
</dbReference>
<organism evidence="5 6">
    <name type="scientific">Rhodoferax ferrireducens</name>
    <dbReference type="NCBI Taxonomy" id="192843"/>
    <lineage>
        <taxon>Bacteria</taxon>
        <taxon>Pseudomonadati</taxon>
        <taxon>Pseudomonadota</taxon>
        <taxon>Betaproteobacteria</taxon>
        <taxon>Burkholderiales</taxon>
        <taxon>Comamonadaceae</taxon>
        <taxon>Rhodoferax</taxon>
    </lineage>
</organism>
<feature type="domain" description="HTH araC/xylS-type" evidence="4">
    <location>
        <begin position="215"/>
        <end position="314"/>
    </location>
</feature>
<keyword evidence="3" id="KW-0804">Transcription</keyword>
<evidence type="ECO:0000256" key="1">
    <source>
        <dbReference type="ARBA" id="ARBA00023015"/>
    </source>
</evidence>
<dbReference type="PROSITE" id="PS01124">
    <property type="entry name" value="HTH_ARAC_FAMILY_2"/>
    <property type="match status" value="1"/>
</dbReference>
<dbReference type="EMBL" id="JAVDXT010000002">
    <property type="protein sequence ID" value="MDR7377902.1"/>
    <property type="molecule type" value="Genomic_DNA"/>
</dbReference>
<dbReference type="Proteomes" id="UP001180487">
    <property type="component" value="Unassembled WGS sequence"/>
</dbReference>
<evidence type="ECO:0000259" key="4">
    <source>
        <dbReference type="PROSITE" id="PS01124"/>
    </source>
</evidence>
<evidence type="ECO:0000256" key="2">
    <source>
        <dbReference type="ARBA" id="ARBA00023125"/>
    </source>
</evidence>
<dbReference type="SUPFAM" id="SSF46689">
    <property type="entry name" value="Homeodomain-like"/>
    <property type="match status" value="1"/>
</dbReference>
<dbReference type="Pfam" id="PF12833">
    <property type="entry name" value="HTH_18"/>
    <property type="match status" value="1"/>
</dbReference>
<protein>
    <submittedName>
        <fullName evidence="5">AraC-like DNA-binding protein</fullName>
    </submittedName>
</protein>
<dbReference type="Pfam" id="PF14525">
    <property type="entry name" value="AraC_binding_2"/>
    <property type="match status" value="1"/>
</dbReference>
<name>A0ABU2C983_9BURK</name>
<dbReference type="InterPro" id="IPR009057">
    <property type="entry name" value="Homeodomain-like_sf"/>
</dbReference>
<accession>A0ABU2C983</accession>
<reference evidence="5 6" key="1">
    <citation type="submission" date="2023-07" db="EMBL/GenBank/DDBJ databases">
        <title>Sorghum-associated microbial communities from plants grown in Nebraska, USA.</title>
        <authorList>
            <person name="Schachtman D."/>
        </authorList>
    </citation>
    <scope>NUCLEOTIDE SEQUENCE [LARGE SCALE GENOMIC DNA]</scope>
    <source>
        <strain evidence="5 6">BE313</strain>
    </source>
</reference>
<evidence type="ECO:0000313" key="5">
    <source>
        <dbReference type="EMBL" id="MDR7377902.1"/>
    </source>
</evidence>
<dbReference type="SMART" id="SM00342">
    <property type="entry name" value="HTH_ARAC"/>
    <property type="match status" value="1"/>
</dbReference>
<dbReference type="RefSeq" id="WP_310373622.1">
    <property type="nucleotide sequence ID" value="NZ_JAVDXT010000002.1"/>
</dbReference>
<dbReference type="PANTHER" id="PTHR46796:SF6">
    <property type="entry name" value="ARAC SUBFAMILY"/>
    <property type="match status" value="1"/>
</dbReference>
<proteinExistence type="predicted"/>
<dbReference type="InterPro" id="IPR018062">
    <property type="entry name" value="HTH_AraC-typ_CS"/>
</dbReference>
<dbReference type="InterPro" id="IPR050204">
    <property type="entry name" value="AraC_XylS_family_regulators"/>
</dbReference>
<dbReference type="InterPro" id="IPR018060">
    <property type="entry name" value="HTH_AraC"/>
</dbReference>
<dbReference type="PROSITE" id="PS00041">
    <property type="entry name" value="HTH_ARAC_FAMILY_1"/>
    <property type="match status" value="1"/>
</dbReference>
<keyword evidence="6" id="KW-1185">Reference proteome</keyword>
<evidence type="ECO:0000313" key="6">
    <source>
        <dbReference type="Proteomes" id="UP001180487"/>
    </source>
</evidence>
<gene>
    <name evidence="5" type="ORF">J2X19_002581</name>
</gene>